<name>A0A368L4Y8_9BURK</name>
<evidence type="ECO:0000313" key="3">
    <source>
        <dbReference type="Proteomes" id="UP000252357"/>
    </source>
</evidence>
<keyword evidence="1" id="KW-0472">Membrane</keyword>
<protein>
    <recommendedName>
        <fullName evidence="4">DUF2946 domain-containing protein</fullName>
    </recommendedName>
</protein>
<keyword evidence="3" id="KW-1185">Reference proteome</keyword>
<organism evidence="2 3">
    <name type="scientific">Parvibium lacunae</name>
    <dbReference type="NCBI Taxonomy" id="1888893"/>
    <lineage>
        <taxon>Bacteria</taxon>
        <taxon>Pseudomonadati</taxon>
        <taxon>Pseudomonadota</taxon>
        <taxon>Betaproteobacteria</taxon>
        <taxon>Burkholderiales</taxon>
        <taxon>Alcaligenaceae</taxon>
        <taxon>Parvibium</taxon>
    </lineage>
</organism>
<keyword evidence="1" id="KW-1133">Transmembrane helix</keyword>
<evidence type="ECO:0000256" key="1">
    <source>
        <dbReference type="SAM" id="Phobius"/>
    </source>
</evidence>
<evidence type="ECO:0008006" key="4">
    <source>
        <dbReference type="Google" id="ProtNLM"/>
    </source>
</evidence>
<gene>
    <name evidence="2" type="ORF">DU000_07505</name>
</gene>
<feature type="transmembrane region" description="Helical" evidence="1">
    <location>
        <begin position="20"/>
        <end position="38"/>
    </location>
</feature>
<sequence length="133" mass="14400">MLGLKHRPPWSLCNQRHHLPLWLGVVLFALFALQWQTLTHKIAHGVKFAHAVTHQSAAALETHSHGDDHLPTPETEHSCAALDALTSDYSPPLDTRLFIGTAALSACPGKPAATVVTQAPIWQPPARAPPSFS</sequence>
<comment type="caution">
    <text evidence="2">The sequence shown here is derived from an EMBL/GenBank/DDBJ whole genome shotgun (WGS) entry which is preliminary data.</text>
</comment>
<reference evidence="2 3" key="1">
    <citation type="journal article" date="2018" name="Int. J. Syst. Evol. Microbiol.">
        <title>Parvibium lacunae gen. nov., sp. nov., a new member of the family Alcaligenaceae isolated from a freshwater pond.</title>
        <authorList>
            <person name="Chen W.M."/>
            <person name="Xie P.B."/>
            <person name="Hsu M.Y."/>
            <person name="Sheu S.Y."/>
        </authorList>
    </citation>
    <scope>NUCLEOTIDE SEQUENCE [LARGE SCALE GENOMIC DNA]</scope>
    <source>
        <strain evidence="2 3">KMB9</strain>
    </source>
</reference>
<accession>A0A368L4Y8</accession>
<proteinExistence type="predicted"/>
<evidence type="ECO:0000313" key="2">
    <source>
        <dbReference type="EMBL" id="RCS58637.1"/>
    </source>
</evidence>
<dbReference type="AlphaFoldDB" id="A0A368L4Y8"/>
<dbReference type="Proteomes" id="UP000252357">
    <property type="component" value="Unassembled WGS sequence"/>
</dbReference>
<dbReference type="EMBL" id="QPGB01000002">
    <property type="protein sequence ID" value="RCS58637.1"/>
    <property type="molecule type" value="Genomic_DNA"/>
</dbReference>
<keyword evidence="1" id="KW-0812">Transmembrane</keyword>